<comment type="similarity">
    <text evidence="2">Belongs to the binding-protein-dependent transport system permease family. CysTW subfamily.</text>
</comment>
<feature type="transmembrane region" description="Helical" evidence="8">
    <location>
        <begin position="101"/>
        <end position="124"/>
    </location>
</feature>
<reference evidence="10" key="1">
    <citation type="submission" date="2020-05" db="EMBL/GenBank/DDBJ databases">
        <authorList>
            <person name="Chiriac C."/>
            <person name="Salcher M."/>
            <person name="Ghai R."/>
            <person name="Kavagutti S V."/>
        </authorList>
    </citation>
    <scope>NUCLEOTIDE SEQUENCE</scope>
</reference>
<dbReference type="SUPFAM" id="SSF161098">
    <property type="entry name" value="MetI-like"/>
    <property type="match status" value="1"/>
</dbReference>
<feature type="transmembrane region" description="Helical" evidence="8">
    <location>
        <begin position="20"/>
        <end position="39"/>
    </location>
</feature>
<evidence type="ECO:0000256" key="5">
    <source>
        <dbReference type="ARBA" id="ARBA00022692"/>
    </source>
</evidence>
<dbReference type="InterPro" id="IPR000515">
    <property type="entry name" value="MetI-like"/>
</dbReference>
<evidence type="ECO:0000313" key="10">
    <source>
        <dbReference type="EMBL" id="CAB5004528.1"/>
    </source>
</evidence>
<dbReference type="EMBL" id="CAFBON010000249">
    <property type="protein sequence ID" value="CAB5004528.1"/>
    <property type="molecule type" value="Genomic_DNA"/>
</dbReference>
<feature type="transmembrane region" description="Helical" evidence="8">
    <location>
        <begin position="144"/>
        <end position="171"/>
    </location>
</feature>
<evidence type="ECO:0000256" key="6">
    <source>
        <dbReference type="ARBA" id="ARBA00022989"/>
    </source>
</evidence>
<dbReference type="CDD" id="cd06261">
    <property type="entry name" value="TM_PBP2"/>
    <property type="match status" value="1"/>
</dbReference>
<keyword evidence="7 8" id="KW-0472">Membrane</keyword>
<dbReference type="InterPro" id="IPR035906">
    <property type="entry name" value="MetI-like_sf"/>
</dbReference>
<keyword evidence="6 8" id="KW-1133">Transmembrane helix</keyword>
<evidence type="ECO:0000256" key="8">
    <source>
        <dbReference type="SAM" id="Phobius"/>
    </source>
</evidence>
<feature type="domain" description="ABC transmembrane type-1" evidence="9">
    <location>
        <begin position="65"/>
        <end position="271"/>
    </location>
</feature>
<dbReference type="Gene3D" id="1.10.3720.10">
    <property type="entry name" value="MetI-like"/>
    <property type="match status" value="1"/>
</dbReference>
<dbReference type="PANTHER" id="PTHR42929">
    <property type="entry name" value="INNER MEMBRANE ABC TRANSPORTER PERMEASE PROTEIN YDCU-RELATED-RELATED"/>
    <property type="match status" value="1"/>
</dbReference>
<name>A0A6J7PH95_9ZZZZ</name>
<keyword evidence="5 8" id="KW-0812">Transmembrane</keyword>
<protein>
    <submittedName>
        <fullName evidence="10">Unannotated protein</fullName>
    </submittedName>
</protein>
<keyword evidence="3" id="KW-0813">Transport</keyword>
<feature type="transmembrane region" description="Helical" evidence="8">
    <location>
        <begin position="253"/>
        <end position="272"/>
    </location>
</feature>
<evidence type="ECO:0000259" key="9">
    <source>
        <dbReference type="PROSITE" id="PS50928"/>
    </source>
</evidence>
<dbReference type="GO" id="GO:0055085">
    <property type="term" value="P:transmembrane transport"/>
    <property type="evidence" value="ECO:0007669"/>
    <property type="project" value="InterPro"/>
</dbReference>
<dbReference type="Pfam" id="PF00528">
    <property type="entry name" value="BPD_transp_1"/>
    <property type="match status" value="1"/>
</dbReference>
<dbReference type="PANTHER" id="PTHR42929:SF1">
    <property type="entry name" value="INNER MEMBRANE ABC TRANSPORTER PERMEASE PROTEIN YDCU-RELATED"/>
    <property type="match status" value="1"/>
</dbReference>
<gene>
    <name evidence="10" type="ORF">UFOPK3954_01954</name>
</gene>
<proteinExistence type="inferred from homology"/>
<feature type="transmembrane region" description="Helical" evidence="8">
    <location>
        <begin position="69"/>
        <end position="89"/>
    </location>
</feature>
<sequence length="281" mass="30967">MAGQASSAADVQPSQRWIPWMLMVPGLVWLTVFFAIPMFSMGKLSLENGGFSNYRNAFSDYRELIPRTFGYALAATVICILLGYPLAYVIAMRGGRRKNLLLALVVLPFFTTYLIRAISWRILLGDRGPVTRVLHSLHIIGQDTSIVGTAPAVIGALSYNFLPFMVLPIYVSLEKIDRKLLEVGPDLYASGWRTFRKVTLPLSLPGLFAGSLLTFIPASGDFINVEFVGSDAQRMIGNVVANNFVKEQFRPGLSALSFVLMAIILLGVLLYARLLGTEELV</sequence>
<dbReference type="GO" id="GO:0005886">
    <property type="term" value="C:plasma membrane"/>
    <property type="evidence" value="ECO:0007669"/>
    <property type="project" value="UniProtKB-SubCell"/>
</dbReference>
<organism evidence="10">
    <name type="scientific">freshwater metagenome</name>
    <dbReference type="NCBI Taxonomy" id="449393"/>
    <lineage>
        <taxon>unclassified sequences</taxon>
        <taxon>metagenomes</taxon>
        <taxon>ecological metagenomes</taxon>
    </lineage>
</organism>
<dbReference type="AlphaFoldDB" id="A0A6J7PH95"/>
<evidence type="ECO:0000256" key="2">
    <source>
        <dbReference type="ARBA" id="ARBA00007069"/>
    </source>
</evidence>
<evidence type="ECO:0000256" key="7">
    <source>
        <dbReference type="ARBA" id="ARBA00023136"/>
    </source>
</evidence>
<accession>A0A6J7PH95</accession>
<evidence type="ECO:0000256" key="4">
    <source>
        <dbReference type="ARBA" id="ARBA00022475"/>
    </source>
</evidence>
<evidence type="ECO:0000256" key="1">
    <source>
        <dbReference type="ARBA" id="ARBA00004651"/>
    </source>
</evidence>
<evidence type="ECO:0000256" key="3">
    <source>
        <dbReference type="ARBA" id="ARBA00022448"/>
    </source>
</evidence>
<keyword evidence="4" id="KW-1003">Cell membrane</keyword>
<comment type="subcellular location">
    <subcellularLocation>
        <location evidence="1">Cell membrane</location>
        <topology evidence="1">Multi-pass membrane protein</topology>
    </subcellularLocation>
</comment>
<dbReference type="PROSITE" id="PS50928">
    <property type="entry name" value="ABC_TM1"/>
    <property type="match status" value="1"/>
</dbReference>